<dbReference type="EMBL" id="CP119316">
    <property type="protein sequence ID" value="WEK45736.1"/>
    <property type="molecule type" value="Genomic_DNA"/>
</dbReference>
<gene>
    <name evidence="4" type="ORF">P0Y56_11945</name>
</gene>
<dbReference type="SUPFAM" id="SSF55729">
    <property type="entry name" value="Acyl-CoA N-acyltransferases (Nat)"/>
    <property type="match status" value="1"/>
</dbReference>
<dbReference type="InterPro" id="IPR050832">
    <property type="entry name" value="Bact_Acetyltransf"/>
</dbReference>
<dbReference type="CDD" id="cd04301">
    <property type="entry name" value="NAT_SF"/>
    <property type="match status" value="1"/>
</dbReference>
<dbReference type="Pfam" id="PF00583">
    <property type="entry name" value="Acetyltransf_1"/>
    <property type="match status" value="1"/>
</dbReference>
<reference evidence="4" key="1">
    <citation type="submission" date="2023-03" db="EMBL/GenBank/DDBJ databases">
        <title>Andean soil-derived lignocellulolytic bacterial consortium as a source of novel taxa and putative plastic-active enzymes.</title>
        <authorList>
            <person name="Diaz-Garcia L."/>
            <person name="Chuvochina M."/>
            <person name="Feuerriegel G."/>
            <person name="Bunk B."/>
            <person name="Sproer C."/>
            <person name="Streit W.R."/>
            <person name="Rodriguez L.M."/>
            <person name="Overmann J."/>
            <person name="Jimenez D.J."/>
        </authorList>
    </citation>
    <scope>NUCLEOTIDE SEQUENCE</scope>
    <source>
        <strain evidence="4">MAG 26</strain>
    </source>
</reference>
<dbReference type="AlphaFoldDB" id="A0AAJ5X504"/>
<protein>
    <submittedName>
        <fullName evidence="4">GNAT family N-acetyltransferase</fullName>
    </submittedName>
</protein>
<dbReference type="Gene3D" id="3.40.630.30">
    <property type="match status" value="1"/>
</dbReference>
<dbReference type="InterPro" id="IPR016181">
    <property type="entry name" value="Acyl_CoA_acyltransferase"/>
</dbReference>
<evidence type="ECO:0000259" key="3">
    <source>
        <dbReference type="PROSITE" id="PS51186"/>
    </source>
</evidence>
<dbReference type="PROSITE" id="PS51186">
    <property type="entry name" value="GNAT"/>
    <property type="match status" value="1"/>
</dbReference>
<dbReference type="Proteomes" id="UP001218362">
    <property type="component" value="Chromosome"/>
</dbReference>
<proteinExistence type="predicted"/>
<sequence>MGIDVKRAVSGDLDAVADLFDLYRQFYKQSSDLPGAKAFLAERMERDQSVIFLAEYAGAALGFTQVYPSFTSAGMAPIFILNDLFVVPEARGSGVGRALLCHTAEFARGEGATRLVLSTATDNLTAQAVYERAGWERDDGFLTYRLTL</sequence>
<name>A0AAJ5X504_9SPHN</name>
<evidence type="ECO:0000313" key="5">
    <source>
        <dbReference type="Proteomes" id="UP001218362"/>
    </source>
</evidence>
<evidence type="ECO:0000256" key="1">
    <source>
        <dbReference type="ARBA" id="ARBA00022679"/>
    </source>
</evidence>
<dbReference type="KEGG" id="acob:P0Y56_11945"/>
<feature type="domain" description="N-acetyltransferase" evidence="3">
    <location>
        <begin position="3"/>
        <end position="148"/>
    </location>
</feature>
<dbReference type="InterPro" id="IPR000182">
    <property type="entry name" value="GNAT_dom"/>
</dbReference>
<accession>A0AAJ5X504</accession>
<dbReference type="PANTHER" id="PTHR43877">
    <property type="entry name" value="AMINOALKYLPHOSPHONATE N-ACETYLTRANSFERASE-RELATED-RELATED"/>
    <property type="match status" value="1"/>
</dbReference>
<evidence type="ECO:0000256" key="2">
    <source>
        <dbReference type="ARBA" id="ARBA00023315"/>
    </source>
</evidence>
<organism evidence="4 5">
    <name type="scientific">Candidatus Andeanibacterium colombiense</name>
    <dbReference type="NCBI Taxonomy" id="3121345"/>
    <lineage>
        <taxon>Bacteria</taxon>
        <taxon>Pseudomonadati</taxon>
        <taxon>Pseudomonadota</taxon>
        <taxon>Alphaproteobacteria</taxon>
        <taxon>Sphingomonadales</taxon>
        <taxon>Sphingomonadaceae</taxon>
        <taxon>Candidatus Andeanibacterium</taxon>
    </lineage>
</organism>
<keyword evidence="1" id="KW-0808">Transferase</keyword>
<dbReference type="PANTHER" id="PTHR43877:SF2">
    <property type="entry name" value="AMINOALKYLPHOSPHONATE N-ACETYLTRANSFERASE-RELATED"/>
    <property type="match status" value="1"/>
</dbReference>
<evidence type="ECO:0000313" key="4">
    <source>
        <dbReference type="EMBL" id="WEK45736.1"/>
    </source>
</evidence>
<dbReference type="GO" id="GO:0016747">
    <property type="term" value="F:acyltransferase activity, transferring groups other than amino-acyl groups"/>
    <property type="evidence" value="ECO:0007669"/>
    <property type="project" value="InterPro"/>
</dbReference>
<keyword evidence="2" id="KW-0012">Acyltransferase</keyword>